<comment type="caution">
    <text evidence="1">The sequence shown here is derived from an EMBL/GenBank/DDBJ whole genome shotgun (WGS) entry which is preliminary data.</text>
</comment>
<evidence type="ECO:0000313" key="1">
    <source>
        <dbReference type="EMBL" id="PWE57686.1"/>
    </source>
</evidence>
<keyword evidence="2" id="KW-1185">Reference proteome</keyword>
<dbReference type="AlphaFoldDB" id="A0A2U2DWK7"/>
<dbReference type="Proteomes" id="UP000245252">
    <property type="component" value="Unassembled WGS sequence"/>
</dbReference>
<dbReference type="EMBL" id="QFBC01000001">
    <property type="protein sequence ID" value="PWE57686.1"/>
    <property type="molecule type" value="Genomic_DNA"/>
</dbReference>
<dbReference type="Pfam" id="PF12294">
    <property type="entry name" value="DUF3626"/>
    <property type="match status" value="1"/>
</dbReference>
<protein>
    <submittedName>
        <fullName evidence="1">Uncharacterized protein</fullName>
    </submittedName>
</protein>
<reference evidence="1 2" key="1">
    <citation type="submission" date="2018-05" db="EMBL/GenBank/DDBJ databases">
        <title>The draft genome of strain NS-104.</title>
        <authorList>
            <person name="Hang P."/>
            <person name="Jiang J."/>
        </authorList>
    </citation>
    <scope>NUCLEOTIDE SEQUENCE [LARGE SCALE GENOMIC DNA]</scope>
    <source>
        <strain evidence="1 2">NS-104</strain>
    </source>
</reference>
<dbReference type="OrthoDB" id="3770261at2"/>
<proteinExistence type="predicted"/>
<sequence>MAGDRLSSSRACQRYENYRFTAILHPYFSFLGSTMANPPTPTTAERNAALGRLARNETVGLTNRRQLESYDFVEDLAVKRLVTQKLCTAATADLVYGGILKLLEDARLTISLKAPNWFYHENTSKTYGNFWERGVSGASSDAKKRDAAENSMFGYSNPVTDADPKVKAAQNRLLTFGTSPSATFEPAMRPRYAAVDFAYCINGGLSKYGKSFLVLKDHMKHNSTFTHCDSFEVDMDLMERKDEYFGTKLNLQDVACSFFQLGFIVLFCHPAVLKKLHAYATREAKKGSETNLLGGMIYIEAQMHADIQFSRDVAELNISGQDCAAGPVSHPKSKSFFGKKTVWDNDDIARVKKNAKKFAASNGLIYNDVP</sequence>
<evidence type="ECO:0000313" key="2">
    <source>
        <dbReference type="Proteomes" id="UP000245252"/>
    </source>
</evidence>
<gene>
    <name evidence="1" type="ORF">DEM27_00290</name>
</gene>
<dbReference type="InterPro" id="IPR022074">
    <property type="entry name" value="DUF3626"/>
</dbReference>
<organism evidence="1 2">
    <name type="scientific">Metarhizobium album</name>
    <dbReference type="NCBI Taxonomy" id="2182425"/>
    <lineage>
        <taxon>Bacteria</taxon>
        <taxon>Pseudomonadati</taxon>
        <taxon>Pseudomonadota</taxon>
        <taxon>Alphaproteobacteria</taxon>
        <taxon>Hyphomicrobiales</taxon>
        <taxon>Rhizobiaceae</taxon>
        <taxon>Metarhizobium</taxon>
    </lineage>
</organism>
<name>A0A2U2DWK7_9HYPH</name>
<accession>A0A2U2DWK7</accession>